<evidence type="ECO:0000313" key="9">
    <source>
        <dbReference type="EMBL" id="BDZ44706.1"/>
    </source>
</evidence>
<feature type="transmembrane region" description="Helical" evidence="7">
    <location>
        <begin position="136"/>
        <end position="158"/>
    </location>
</feature>
<dbReference type="PROSITE" id="PS50850">
    <property type="entry name" value="MFS"/>
    <property type="match status" value="1"/>
</dbReference>
<proteinExistence type="predicted"/>
<feature type="transmembrane region" description="Helical" evidence="7">
    <location>
        <begin position="354"/>
        <end position="378"/>
    </location>
</feature>
<dbReference type="InterPro" id="IPR036259">
    <property type="entry name" value="MFS_trans_sf"/>
</dbReference>
<comment type="subcellular location">
    <subcellularLocation>
        <location evidence="1">Cell membrane</location>
        <topology evidence="1">Multi-pass membrane protein</topology>
    </subcellularLocation>
</comment>
<dbReference type="PANTHER" id="PTHR42718">
    <property type="entry name" value="MAJOR FACILITATOR SUPERFAMILY MULTIDRUG TRANSPORTER MFSC"/>
    <property type="match status" value="1"/>
</dbReference>
<dbReference type="InterPro" id="IPR020846">
    <property type="entry name" value="MFS_dom"/>
</dbReference>
<feature type="transmembrane region" description="Helical" evidence="7">
    <location>
        <begin position="164"/>
        <end position="185"/>
    </location>
</feature>
<feature type="transmembrane region" description="Helical" evidence="7">
    <location>
        <begin position="398"/>
        <end position="417"/>
    </location>
</feature>
<dbReference type="RefSeq" id="WP_286278127.1">
    <property type="nucleotide sequence ID" value="NZ_AP027731.1"/>
</dbReference>
<organism evidence="9 10">
    <name type="scientific">Naasia aerilata</name>
    <dbReference type="NCBI Taxonomy" id="1162966"/>
    <lineage>
        <taxon>Bacteria</taxon>
        <taxon>Bacillati</taxon>
        <taxon>Actinomycetota</taxon>
        <taxon>Actinomycetes</taxon>
        <taxon>Micrococcales</taxon>
        <taxon>Microbacteriaceae</taxon>
        <taxon>Naasia</taxon>
    </lineage>
</organism>
<evidence type="ECO:0000256" key="2">
    <source>
        <dbReference type="ARBA" id="ARBA00022448"/>
    </source>
</evidence>
<evidence type="ECO:0000256" key="5">
    <source>
        <dbReference type="ARBA" id="ARBA00022989"/>
    </source>
</evidence>
<dbReference type="InterPro" id="IPR011701">
    <property type="entry name" value="MFS"/>
</dbReference>
<gene>
    <name evidence="9" type="ORF">GCM10025866_06150</name>
</gene>
<reference evidence="10" key="1">
    <citation type="journal article" date="2019" name="Int. J. Syst. Evol. Microbiol.">
        <title>The Global Catalogue of Microorganisms (GCM) 10K type strain sequencing project: providing services to taxonomists for standard genome sequencing and annotation.</title>
        <authorList>
            <consortium name="The Broad Institute Genomics Platform"/>
            <consortium name="The Broad Institute Genome Sequencing Center for Infectious Disease"/>
            <person name="Wu L."/>
            <person name="Ma J."/>
        </authorList>
    </citation>
    <scope>NUCLEOTIDE SEQUENCE [LARGE SCALE GENOMIC DNA]</scope>
    <source>
        <strain evidence="10">NBRC 108725</strain>
    </source>
</reference>
<feature type="transmembrane region" description="Helical" evidence="7">
    <location>
        <begin position="295"/>
        <end position="314"/>
    </location>
</feature>
<accession>A0ABM8G9A4</accession>
<evidence type="ECO:0000256" key="7">
    <source>
        <dbReference type="SAM" id="Phobius"/>
    </source>
</evidence>
<evidence type="ECO:0000313" key="10">
    <source>
        <dbReference type="Proteomes" id="UP001321498"/>
    </source>
</evidence>
<name>A0ABM8G9A4_9MICO</name>
<keyword evidence="2" id="KW-0813">Transport</keyword>
<feature type="domain" description="Major facilitator superfamily (MFS) profile" evidence="8">
    <location>
        <begin position="12"/>
        <end position="456"/>
    </location>
</feature>
<feature type="transmembrane region" description="Helical" evidence="7">
    <location>
        <begin position="429"/>
        <end position="451"/>
    </location>
</feature>
<dbReference type="SUPFAM" id="SSF103473">
    <property type="entry name" value="MFS general substrate transporter"/>
    <property type="match status" value="1"/>
</dbReference>
<keyword evidence="5 7" id="KW-1133">Transmembrane helix</keyword>
<dbReference type="PANTHER" id="PTHR42718:SF46">
    <property type="entry name" value="BLR6921 PROTEIN"/>
    <property type="match status" value="1"/>
</dbReference>
<dbReference type="Proteomes" id="UP001321498">
    <property type="component" value="Chromosome"/>
</dbReference>
<feature type="transmembrane region" description="Helical" evidence="7">
    <location>
        <begin position="326"/>
        <end position="348"/>
    </location>
</feature>
<keyword evidence="6 7" id="KW-0472">Membrane</keyword>
<dbReference type="Gene3D" id="1.20.1250.20">
    <property type="entry name" value="MFS general substrate transporter like domains"/>
    <property type="match status" value="1"/>
</dbReference>
<feature type="transmembrane region" description="Helical" evidence="7">
    <location>
        <begin position="272"/>
        <end position="289"/>
    </location>
</feature>
<feature type="transmembrane region" description="Helical" evidence="7">
    <location>
        <begin position="222"/>
        <end position="243"/>
    </location>
</feature>
<sequence length="474" mass="48832">MSGTGRDWPRRLALLVAAAFFMENLDATVLATAAPAIASSMGVQPADVGVAMSAYLLAVATFIPASGWLAGRLGSKRTFTLAVLLFTLASVACALSGSLLLLTLSRVAQGIAGSMMVPVGRLLVLGRTEKADLLKAVAYLTWPALLAPVLGPFLGGVITEYAGWPWVFLVNVPIGVALFGFALRVVPRDEPQRRESFDVRGFVAVTTALGALVLGLELLAHPATVLVGVLLILAAGILGVLAVHRLRRVPSPFLDLAALRLPTFRVSNSSGALFRAAVFSAPFLLPLLLQDGFGWSPVAAGAMVLWLFVGNVAIKPVTSPLLRRVGFAPVMIGSGIGLALAFVAVALLGPGTPALVLAAVFLASGVFRSLGFTAYNTIQFADVPAPGMRHANTLSETVAQLASGVGIATAAVAVRILEAVLPGGGALPAYRGALAIMAVVALVSVAGAAMLPHGSADALRVRRERPATARRPTG</sequence>
<evidence type="ECO:0000259" key="8">
    <source>
        <dbReference type="PROSITE" id="PS50850"/>
    </source>
</evidence>
<feature type="transmembrane region" description="Helical" evidence="7">
    <location>
        <begin position="107"/>
        <end position="124"/>
    </location>
</feature>
<evidence type="ECO:0000256" key="1">
    <source>
        <dbReference type="ARBA" id="ARBA00004651"/>
    </source>
</evidence>
<protein>
    <submittedName>
        <fullName evidence="9">MFS transporter</fullName>
    </submittedName>
</protein>
<evidence type="ECO:0000256" key="6">
    <source>
        <dbReference type="ARBA" id="ARBA00023136"/>
    </source>
</evidence>
<evidence type="ECO:0000256" key="4">
    <source>
        <dbReference type="ARBA" id="ARBA00022692"/>
    </source>
</evidence>
<feature type="transmembrane region" description="Helical" evidence="7">
    <location>
        <begin position="197"/>
        <end position="216"/>
    </location>
</feature>
<dbReference type="EMBL" id="AP027731">
    <property type="protein sequence ID" value="BDZ44706.1"/>
    <property type="molecule type" value="Genomic_DNA"/>
</dbReference>
<dbReference type="Pfam" id="PF07690">
    <property type="entry name" value="MFS_1"/>
    <property type="match status" value="1"/>
</dbReference>
<keyword evidence="4 7" id="KW-0812">Transmembrane</keyword>
<feature type="transmembrane region" description="Helical" evidence="7">
    <location>
        <begin position="48"/>
        <end position="69"/>
    </location>
</feature>
<keyword evidence="10" id="KW-1185">Reference proteome</keyword>
<dbReference type="Gene3D" id="1.20.1720.10">
    <property type="entry name" value="Multidrug resistance protein D"/>
    <property type="match status" value="1"/>
</dbReference>
<keyword evidence="3" id="KW-1003">Cell membrane</keyword>
<evidence type="ECO:0000256" key="3">
    <source>
        <dbReference type="ARBA" id="ARBA00022475"/>
    </source>
</evidence>
<feature type="transmembrane region" description="Helical" evidence="7">
    <location>
        <begin position="81"/>
        <end position="101"/>
    </location>
</feature>